<dbReference type="RefSeq" id="WP_281380733.1">
    <property type="nucleotide sequence ID" value="NZ_JACHGF010000003.1"/>
</dbReference>
<dbReference type="EMBL" id="JACHGF010000003">
    <property type="protein sequence ID" value="MBB5283932.1"/>
    <property type="molecule type" value="Genomic_DNA"/>
</dbReference>
<reference evidence="1 2" key="1">
    <citation type="submission" date="2020-08" db="EMBL/GenBank/DDBJ databases">
        <title>Genomic Encyclopedia of Type Strains, Phase IV (KMG-IV): sequencing the most valuable type-strain genomes for metagenomic binning, comparative biology and taxonomic classification.</title>
        <authorList>
            <person name="Goeker M."/>
        </authorList>
    </citation>
    <scope>NUCLEOTIDE SEQUENCE [LARGE SCALE GENOMIC DNA]</scope>
    <source>
        <strain evidence="1 2">DSM 105074</strain>
    </source>
</reference>
<proteinExistence type="predicted"/>
<dbReference type="Proteomes" id="UP000557307">
    <property type="component" value="Unassembled WGS sequence"/>
</dbReference>
<gene>
    <name evidence="1" type="ORF">HNQ92_002075</name>
</gene>
<evidence type="ECO:0000313" key="1">
    <source>
        <dbReference type="EMBL" id="MBB5283932.1"/>
    </source>
</evidence>
<dbReference type="AlphaFoldDB" id="A0A840TQW9"/>
<organism evidence="1 2">
    <name type="scientific">Rhabdobacter roseus</name>
    <dbReference type="NCBI Taxonomy" id="1655419"/>
    <lineage>
        <taxon>Bacteria</taxon>
        <taxon>Pseudomonadati</taxon>
        <taxon>Bacteroidota</taxon>
        <taxon>Cytophagia</taxon>
        <taxon>Cytophagales</taxon>
        <taxon>Cytophagaceae</taxon>
        <taxon>Rhabdobacter</taxon>
    </lineage>
</organism>
<sequence length="42" mass="4669">MSRISAVKYATSGEAQVPNGTRIHYLSSLLHTFDRYAATKAR</sequence>
<protein>
    <submittedName>
        <fullName evidence="1">Uncharacterized protein</fullName>
    </submittedName>
</protein>
<evidence type="ECO:0000313" key="2">
    <source>
        <dbReference type="Proteomes" id="UP000557307"/>
    </source>
</evidence>
<name>A0A840TQW9_9BACT</name>
<keyword evidence="2" id="KW-1185">Reference proteome</keyword>
<comment type="caution">
    <text evidence="1">The sequence shown here is derived from an EMBL/GenBank/DDBJ whole genome shotgun (WGS) entry which is preliminary data.</text>
</comment>
<accession>A0A840TQW9</accession>